<gene>
    <name evidence="4" type="ORF">KSS89_11760</name>
</gene>
<proteinExistence type="inferred from homology"/>
<dbReference type="PANTHER" id="PTHR21660">
    <property type="entry name" value="THIOESTERASE SUPERFAMILY MEMBER-RELATED"/>
    <property type="match status" value="1"/>
</dbReference>
<name>A0ABX8MWM1_9PSED</name>
<feature type="domain" description="Thioesterase" evidence="3">
    <location>
        <begin position="50"/>
        <end position="123"/>
    </location>
</feature>
<dbReference type="RefSeq" id="WP_068588788.1">
    <property type="nucleotide sequence ID" value="NZ_CP027706.1"/>
</dbReference>
<dbReference type="InterPro" id="IPR039298">
    <property type="entry name" value="ACOT13"/>
</dbReference>
<dbReference type="InterPro" id="IPR029069">
    <property type="entry name" value="HotDog_dom_sf"/>
</dbReference>
<dbReference type="Proteomes" id="UP000693952">
    <property type="component" value="Chromosome"/>
</dbReference>
<evidence type="ECO:0000256" key="1">
    <source>
        <dbReference type="ARBA" id="ARBA00008324"/>
    </source>
</evidence>
<organism evidence="4 5">
    <name type="scientific">Pseudomonas sessilinigenes</name>
    <dbReference type="NCBI Taxonomy" id="658629"/>
    <lineage>
        <taxon>Bacteria</taxon>
        <taxon>Pseudomonadati</taxon>
        <taxon>Pseudomonadota</taxon>
        <taxon>Gammaproteobacteria</taxon>
        <taxon>Pseudomonadales</taxon>
        <taxon>Pseudomonadaceae</taxon>
        <taxon>Pseudomonas</taxon>
    </lineage>
</organism>
<evidence type="ECO:0000256" key="2">
    <source>
        <dbReference type="ARBA" id="ARBA00022801"/>
    </source>
</evidence>
<evidence type="ECO:0000313" key="4">
    <source>
        <dbReference type="EMBL" id="QXH42855.1"/>
    </source>
</evidence>
<dbReference type="SUPFAM" id="SSF54637">
    <property type="entry name" value="Thioesterase/thiol ester dehydrase-isomerase"/>
    <property type="match status" value="1"/>
</dbReference>
<sequence length="142" mass="14820">MSEADVPQGFSPLPRSSPLLELIGPVYGCGNGSGLRVGLRADARHANGRGIVHGGIIATLADVGMGYAMAFSSEPPLPLITASMNLDYLGAVQVGDWLEVRLEHSRRGRQIAFATVVLSVGEREVARASGVFAVPQPSPTLA</sequence>
<reference evidence="4" key="1">
    <citation type="submission" date="2021-06" db="EMBL/GenBank/DDBJ databases">
        <title>Updating the genus Pseudomonas: Description of 43 new species and partition of the Pseudomonas putida group.</title>
        <authorList>
            <person name="Girard L."/>
            <person name="Lood C."/>
            <person name="Vandamme P."/>
            <person name="Rokni-Zadeh H."/>
            <person name="van Noort V."/>
            <person name="Hofte M."/>
            <person name="Lavigne R."/>
            <person name="De Mot R."/>
        </authorList>
    </citation>
    <scope>NUCLEOTIDE SEQUENCE</scope>
    <source>
        <strain evidence="4">CMR12a</strain>
    </source>
</reference>
<dbReference type="PANTHER" id="PTHR21660:SF1">
    <property type="entry name" value="ACYL-COENZYME A THIOESTERASE 13"/>
    <property type="match status" value="1"/>
</dbReference>
<accession>A0ABX8MWM1</accession>
<comment type="similarity">
    <text evidence="1">Belongs to the thioesterase PaaI family.</text>
</comment>
<dbReference type="InterPro" id="IPR006683">
    <property type="entry name" value="Thioestr_dom"/>
</dbReference>
<protein>
    <submittedName>
        <fullName evidence="4">PaaI family thioesterase</fullName>
    </submittedName>
</protein>
<evidence type="ECO:0000313" key="5">
    <source>
        <dbReference type="Proteomes" id="UP000693952"/>
    </source>
</evidence>
<keyword evidence="5" id="KW-1185">Reference proteome</keyword>
<evidence type="ECO:0000259" key="3">
    <source>
        <dbReference type="Pfam" id="PF03061"/>
    </source>
</evidence>
<dbReference type="CDD" id="cd03443">
    <property type="entry name" value="PaaI_thioesterase"/>
    <property type="match status" value="1"/>
</dbReference>
<dbReference type="Pfam" id="PF03061">
    <property type="entry name" value="4HBT"/>
    <property type="match status" value="1"/>
</dbReference>
<dbReference type="Gene3D" id="3.10.129.10">
    <property type="entry name" value="Hotdog Thioesterase"/>
    <property type="match status" value="1"/>
</dbReference>
<keyword evidence="2" id="KW-0378">Hydrolase</keyword>
<dbReference type="EMBL" id="CP077074">
    <property type="protein sequence ID" value="QXH42855.1"/>
    <property type="molecule type" value="Genomic_DNA"/>
</dbReference>